<feature type="region of interest" description="Disordered" evidence="8">
    <location>
        <begin position="275"/>
        <end position="313"/>
    </location>
</feature>
<dbReference type="EMBL" id="AMGW01000004">
    <property type="protein sequence ID" value="EXJ58264.1"/>
    <property type="molecule type" value="Genomic_DNA"/>
</dbReference>
<dbReference type="AlphaFoldDB" id="W9WID2"/>
<keyword evidence="11" id="KW-1185">Reference proteome</keyword>
<dbReference type="VEuPathDB" id="FungiDB:A1O7_05689"/>
<dbReference type="eggNOG" id="KOG1721">
    <property type="taxonomic scope" value="Eukaryota"/>
</dbReference>
<evidence type="ECO:0000256" key="4">
    <source>
        <dbReference type="ARBA" id="ARBA00022771"/>
    </source>
</evidence>
<dbReference type="Gene3D" id="3.30.160.60">
    <property type="entry name" value="Classic Zinc Finger"/>
    <property type="match status" value="1"/>
</dbReference>
<feature type="domain" description="C2H2-type" evidence="9">
    <location>
        <begin position="2"/>
        <end position="26"/>
    </location>
</feature>
<dbReference type="PANTHER" id="PTHR40626:SF18">
    <property type="entry name" value="NICOTINATE CATABOLISM CLUSTER-SPECIFIC TRANSCRIPTION FACTOR"/>
    <property type="match status" value="1"/>
</dbReference>
<dbReference type="GO" id="GO:0006351">
    <property type="term" value="P:DNA-templated transcription"/>
    <property type="evidence" value="ECO:0007669"/>
    <property type="project" value="InterPro"/>
</dbReference>
<dbReference type="GO" id="GO:0008270">
    <property type="term" value="F:zinc ion binding"/>
    <property type="evidence" value="ECO:0007669"/>
    <property type="project" value="UniProtKB-KW"/>
</dbReference>
<dbReference type="GeneID" id="19180272"/>
<dbReference type="PANTHER" id="PTHR40626">
    <property type="entry name" value="MIP31509P"/>
    <property type="match status" value="1"/>
</dbReference>
<keyword evidence="5" id="KW-0862">Zinc</keyword>
<evidence type="ECO:0000256" key="6">
    <source>
        <dbReference type="ARBA" id="ARBA00023242"/>
    </source>
</evidence>
<name>W9WID2_9EURO</name>
<accession>W9WID2</accession>
<dbReference type="GO" id="GO:0000785">
    <property type="term" value="C:chromatin"/>
    <property type="evidence" value="ECO:0007669"/>
    <property type="project" value="TreeGrafter"/>
</dbReference>
<dbReference type="Proteomes" id="UP000019473">
    <property type="component" value="Unassembled WGS sequence"/>
</dbReference>
<keyword evidence="2" id="KW-0479">Metal-binding</keyword>
<evidence type="ECO:0000256" key="8">
    <source>
        <dbReference type="SAM" id="MobiDB-lite"/>
    </source>
</evidence>
<comment type="subcellular location">
    <subcellularLocation>
        <location evidence="1">Nucleus</location>
    </subcellularLocation>
</comment>
<evidence type="ECO:0000256" key="5">
    <source>
        <dbReference type="ARBA" id="ARBA00022833"/>
    </source>
</evidence>
<dbReference type="GO" id="GO:0000981">
    <property type="term" value="F:DNA-binding transcription factor activity, RNA polymerase II-specific"/>
    <property type="evidence" value="ECO:0007669"/>
    <property type="project" value="InterPro"/>
</dbReference>
<keyword evidence="6" id="KW-0539">Nucleus</keyword>
<evidence type="ECO:0000256" key="7">
    <source>
        <dbReference type="PROSITE-ProRule" id="PRU00042"/>
    </source>
</evidence>
<sequence length="877" mass="99035">MFTCPEPSCRKSFARREHLHRHQYNHKDCDLTCSRCAAHFRRRDLLDRHLKRHQQKDIEAGGEGRGNLATRKRLWRDSDGRVVNSSRPHKIPSPGVDGPPQSDTHPHTALPSPPTSSSGVEQGSDVAYLHEPWTSIDMSFMPADGQDPDFLFDSSWATHSLMAATASEAPDHDISFPDTTISFSAPLPTLQYYNWLFGSDIPHAGDDRCQSQSPTHSQSMAAETLTGPDAPITAIQDAFAPPTRFDVTGSVQQTAVPALSATTPATHVAADAISVPSPAQQPPSSPRQHPHLTPRREPEDFDDLPPPDCWARERPTKLPVMTDQARDGLMQLIYQSRPSRPDKSEISPCDPLLSSAALQEYCDLFFTRFNLTYPLIHSGTFDSSNTPPLLLMSIVLLGATYADKKAHLLAVCIHDTMRPLIHSSKDFGTRPRLWMLQTILLVECFGKSRAGERQHDMSNLYHGLQINLLRRSECLHTHLQPWDETTQSLDEYWRQAVEVEQMRRLALISFMWDTQHAIFFAQILCMNASELKVTLPWDTAVWEAETAEEWWERTRASPAPQPYLTILQMYTDPHGSSAPRHLNALSRVLILHGLMSLSWDFRRRDQTALKNITTTPASASSPSSRWQSKISACYGRWKLDFDRYTKDVLASLPPTASAQRFLRFAVAHSAVYHTAQILLEVEIADLQIHAGARHILGRPVSELDRRRSRSRLDEFFYTRDAGGSVARATWHAARLVRDGIRKLDNWNVDDMIHFPWCLYLATLTCWALYTATPPTTVSPADNGFRPLDRDVALEDTEDEDSEWDSRTEMSALISALSRLDPLKSDTFCKDIRAVAGKYPPHGLLTCMVKHLGTVRWAVVREGMIVLKDLQRRELHRN</sequence>
<dbReference type="PROSITE" id="PS50157">
    <property type="entry name" value="ZINC_FINGER_C2H2_2"/>
    <property type="match status" value="2"/>
</dbReference>
<feature type="region of interest" description="Disordered" evidence="8">
    <location>
        <begin position="52"/>
        <end position="122"/>
    </location>
</feature>
<dbReference type="GO" id="GO:0000978">
    <property type="term" value="F:RNA polymerase II cis-regulatory region sequence-specific DNA binding"/>
    <property type="evidence" value="ECO:0007669"/>
    <property type="project" value="InterPro"/>
</dbReference>
<evidence type="ECO:0000256" key="2">
    <source>
        <dbReference type="ARBA" id="ARBA00022723"/>
    </source>
</evidence>
<proteinExistence type="predicted"/>
<dbReference type="RefSeq" id="XP_007757887.1">
    <property type="nucleotide sequence ID" value="XM_007759697.1"/>
</dbReference>
<protein>
    <recommendedName>
        <fullName evidence="9">C2H2-type domain-containing protein</fullName>
    </recommendedName>
</protein>
<comment type="caution">
    <text evidence="10">The sequence shown here is derived from an EMBL/GenBank/DDBJ whole genome shotgun (WGS) entry which is preliminary data.</text>
</comment>
<dbReference type="SMART" id="SM00355">
    <property type="entry name" value="ZnF_C2H2"/>
    <property type="match status" value="2"/>
</dbReference>
<keyword evidence="3" id="KW-0677">Repeat</keyword>
<evidence type="ECO:0000313" key="11">
    <source>
        <dbReference type="Proteomes" id="UP000019473"/>
    </source>
</evidence>
<dbReference type="GO" id="GO:0005634">
    <property type="term" value="C:nucleus"/>
    <property type="evidence" value="ECO:0007669"/>
    <property type="project" value="UniProtKB-SubCell"/>
</dbReference>
<dbReference type="STRING" id="1182544.W9WID2"/>
<evidence type="ECO:0000256" key="1">
    <source>
        <dbReference type="ARBA" id="ARBA00004123"/>
    </source>
</evidence>
<dbReference type="Pfam" id="PF04082">
    <property type="entry name" value="Fungal_trans"/>
    <property type="match status" value="1"/>
</dbReference>
<gene>
    <name evidence="10" type="ORF">A1O7_05689</name>
</gene>
<reference evidence="10 11" key="1">
    <citation type="submission" date="2013-03" db="EMBL/GenBank/DDBJ databases">
        <title>The Genome Sequence of Cladophialophora yegresii CBS 114405.</title>
        <authorList>
            <consortium name="The Broad Institute Genomics Platform"/>
            <person name="Cuomo C."/>
            <person name="de Hoog S."/>
            <person name="Gorbushina A."/>
            <person name="Walker B."/>
            <person name="Young S.K."/>
            <person name="Zeng Q."/>
            <person name="Gargeya S."/>
            <person name="Fitzgerald M."/>
            <person name="Haas B."/>
            <person name="Abouelleil A."/>
            <person name="Allen A.W."/>
            <person name="Alvarado L."/>
            <person name="Arachchi H.M."/>
            <person name="Berlin A.M."/>
            <person name="Chapman S.B."/>
            <person name="Gainer-Dewar J."/>
            <person name="Goldberg J."/>
            <person name="Griggs A."/>
            <person name="Gujja S."/>
            <person name="Hansen M."/>
            <person name="Howarth C."/>
            <person name="Imamovic A."/>
            <person name="Ireland A."/>
            <person name="Larimer J."/>
            <person name="McCowan C."/>
            <person name="Murphy C."/>
            <person name="Pearson M."/>
            <person name="Poon T.W."/>
            <person name="Priest M."/>
            <person name="Roberts A."/>
            <person name="Saif S."/>
            <person name="Shea T."/>
            <person name="Sisk P."/>
            <person name="Sykes S."/>
            <person name="Wortman J."/>
            <person name="Nusbaum C."/>
            <person name="Birren B."/>
        </authorList>
    </citation>
    <scope>NUCLEOTIDE SEQUENCE [LARGE SCALE GENOMIC DNA]</scope>
    <source>
        <strain evidence="10 11">CBS 114405</strain>
    </source>
</reference>
<dbReference type="PROSITE" id="PS00028">
    <property type="entry name" value="ZINC_FINGER_C2H2_1"/>
    <property type="match status" value="2"/>
</dbReference>
<feature type="domain" description="C2H2-type" evidence="9">
    <location>
        <begin position="31"/>
        <end position="58"/>
    </location>
</feature>
<dbReference type="InterPro" id="IPR007219">
    <property type="entry name" value="XnlR_reg_dom"/>
</dbReference>
<organism evidence="10 11">
    <name type="scientific">Cladophialophora yegresii CBS 114405</name>
    <dbReference type="NCBI Taxonomy" id="1182544"/>
    <lineage>
        <taxon>Eukaryota</taxon>
        <taxon>Fungi</taxon>
        <taxon>Dikarya</taxon>
        <taxon>Ascomycota</taxon>
        <taxon>Pezizomycotina</taxon>
        <taxon>Eurotiomycetes</taxon>
        <taxon>Chaetothyriomycetidae</taxon>
        <taxon>Chaetothyriales</taxon>
        <taxon>Herpotrichiellaceae</taxon>
        <taxon>Cladophialophora</taxon>
    </lineage>
</organism>
<evidence type="ECO:0000259" key="9">
    <source>
        <dbReference type="PROSITE" id="PS50157"/>
    </source>
</evidence>
<evidence type="ECO:0000256" key="3">
    <source>
        <dbReference type="ARBA" id="ARBA00022737"/>
    </source>
</evidence>
<keyword evidence="4 7" id="KW-0863">Zinc-finger</keyword>
<dbReference type="OrthoDB" id="1405595at2759"/>
<dbReference type="InterPro" id="IPR013087">
    <property type="entry name" value="Znf_C2H2_type"/>
</dbReference>
<dbReference type="InterPro" id="IPR051059">
    <property type="entry name" value="VerF-like"/>
</dbReference>
<dbReference type="CDD" id="cd12148">
    <property type="entry name" value="fungal_TF_MHR"/>
    <property type="match status" value="1"/>
</dbReference>
<evidence type="ECO:0000313" key="10">
    <source>
        <dbReference type="EMBL" id="EXJ58264.1"/>
    </source>
</evidence>
<dbReference type="HOGENOM" id="CLU_005733_1_0_1"/>